<keyword evidence="6" id="KW-0677">Repeat</keyword>
<evidence type="ECO:0000256" key="2">
    <source>
        <dbReference type="ARBA" id="ARBA00022475"/>
    </source>
</evidence>
<evidence type="ECO:0000256" key="5">
    <source>
        <dbReference type="ARBA" id="ARBA00022692"/>
    </source>
</evidence>
<dbReference type="PANTHER" id="PTHR22722:SF5">
    <property type="entry name" value="LOW-DENSITY LIPOPROTEIN RECEPTOR-RELATED PROTEIN 1B"/>
    <property type="match status" value="1"/>
</dbReference>
<evidence type="ECO:0000256" key="12">
    <source>
        <dbReference type="PROSITE-ProRule" id="PRU00124"/>
    </source>
</evidence>
<proteinExistence type="predicted"/>
<keyword evidence="14" id="KW-1185">Reference proteome</keyword>
<comment type="subcellular location">
    <subcellularLocation>
        <location evidence="1">Cell membrane</location>
        <topology evidence="1">Single-pass type I membrane protein</topology>
    </subcellularLocation>
</comment>
<evidence type="ECO:0000256" key="11">
    <source>
        <dbReference type="ARBA" id="ARBA00023180"/>
    </source>
</evidence>
<dbReference type="GeneTree" id="ENSGT00990000214300"/>
<protein>
    <recommendedName>
        <fullName evidence="15">MAM domain-containing protein</fullName>
    </recommendedName>
</protein>
<sequence length="83" mass="9272">CSQLLDTARLCLFAEAHQCRSDEFSCSSGMCIRLSWMCDGDNDCRDWSDEANCTGKHFDVFNSSLPSLLKGSQPLQTAFEGFH</sequence>
<feature type="disulfide bond" evidence="12">
    <location>
        <begin position="26"/>
        <end position="44"/>
    </location>
</feature>
<evidence type="ECO:0000256" key="6">
    <source>
        <dbReference type="ARBA" id="ARBA00022737"/>
    </source>
</evidence>
<keyword evidence="9 12" id="KW-1015">Disulfide bond</keyword>
<evidence type="ECO:0000256" key="9">
    <source>
        <dbReference type="ARBA" id="ARBA00023157"/>
    </source>
</evidence>
<dbReference type="InterPro" id="IPR051221">
    <property type="entry name" value="LDLR-related"/>
</dbReference>
<dbReference type="FunFam" id="4.10.400.10:FF:000006">
    <property type="entry name" value="Putative low-density lipoprotein receptor"/>
    <property type="match status" value="1"/>
</dbReference>
<keyword evidence="7" id="KW-1133">Transmembrane helix</keyword>
<keyword evidence="11" id="KW-0325">Glycoprotein</keyword>
<evidence type="ECO:0000256" key="1">
    <source>
        <dbReference type="ARBA" id="ARBA00004251"/>
    </source>
</evidence>
<dbReference type="Proteomes" id="UP000016666">
    <property type="component" value="Chromosome 25"/>
</dbReference>
<accession>A0A493TVH3</accession>
<reference evidence="13" key="3">
    <citation type="submission" date="2025-09" db="UniProtKB">
        <authorList>
            <consortium name="Ensembl"/>
        </authorList>
    </citation>
    <scope>IDENTIFICATION</scope>
</reference>
<dbReference type="InterPro" id="IPR036055">
    <property type="entry name" value="LDL_receptor-like_sf"/>
</dbReference>
<dbReference type="GO" id="GO:0006897">
    <property type="term" value="P:endocytosis"/>
    <property type="evidence" value="ECO:0007669"/>
    <property type="project" value="UniProtKB-KW"/>
</dbReference>
<feature type="disulfide bond" evidence="12">
    <location>
        <begin position="19"/>
        <end position="31"/>
    </location>
</feature>
<dbReference type="PANTHER" id="PTHR22722">
    <property type="entry name" value="LOW-DENSITY LIPOPROTEIN RECEPTOR-RELATED PROTEIN 2-RELATED"/>
    <property type="match status" value="1"/>
</dbReference>
<dbReference type="GO" id="GO:0005886">
    <property type="term" value="C:plasma membrane"/>
    <property type="evidence" value="ECO:0007669"/>
    <property type="project" value="UniProtKB-SubCell"/>
</dbReference>
<evidence type="ECO:0000256" key="4">
    <source>
        <dbReference type="ARBA" id="ARBA00022583"/>
    </source>
</evidence>
<dbReference type="CDD" id="cd00112">
    <property type="entry name" value="LDLa"/>
    <property type="match status" value="1"/>
</dbReference>
<evidence type="ECO:0000256" key="10">
    <source>
        <dbReference type="ARBA" id="ARBA00023170"/>
    </source>
</evidence>
<keyword evidence="8" id="KW-0472">Membrane</keyword>
<evidence type="ECO:0000313" key="14">
    <source>
        <dbReference type="Proteomes" id="UP000016666"/>
    </source>
</evidence>
<keyword evidence="3" id="KW-0245">EGF-like domain</keyword>
<dbReference type="GO" id="GO:0005041">
    <property type="term" value="F:low-density lipoprotein particle receptor activity"/>
    <property type="evidence" value="ECO:0007669"/>
    <property type="project" value="TreeGrafter"/>
</dbReference>
<dbReference type="InterPro" id="IPR002172">
    <property type="entry name" value="LDrepeatLR_classA_rpt"/>
</dbReference>
<reference evidence="13" key="2">
    <citation type="submission" date="2025-08" db="UniProtKB">
        <authorList>
            <consortium name="Ensembl"/>
        </authorList>
    </citation>
    <scope>IDENTIFICATION</scope>
</reference>
<name>A0A493TVH3_ANAPP</name>
<dbReference type="InterPro" id="IPR023415">
    <property type="entry name" value="LDLR_class-A_CS"/>
</dbReference>
<dbReference type="Gene3D" id="4.10.400.10">
    <property type="entry name" value="Low-density Lipoprotein Receptor"/>
    <property type="match status" value="1"/>
</dbReference>
<evidence type="ECO:0000256" key="8">
    <source>
        <dbReference type="ARBA" id="ARBA00023136"/>
    </source>
</evidence>
<evidence type="ECO:0000256" key="7">
    <source>
        <dbReference type="ARBA" id="ARBA00022989"/>
    </source>
</evidence>
<keyword evidence="4" id="KW-0254">Endocytosis</keyword>
<keyword evidence="10" id="KW-0675">Receptor</keyword>
<feature type="disulfide bond" evidence="12">
    <location>
        <begin position="38"/>
        <end position="53"/>
    </location>
</feature>
<evidence type="ECO:0000313" key="13">
    <source>
        <dbReference type="Ensembl" id="ENSAPLP00000029550.1"/>
    </source>
</evidence>
<dbReference type="Pfam" id="PF00057">
    <property type="entry name" value="Ldl_recept_a"/>
    <property type="match status" value="1"/>
</dbReference>
<dbReference type="SMART" id="SM00192">
    <property type="entry name" value="LDLa"/>
    <property type="match status" value="1"/>
</dbReference>
<dbReference type="Ensembl" id="ENSAPLT00000047792.1">
    <property type="protein sequence ID" value="ENSAPLP00000029550.1"/>
    <property type="gene ID" value="ENSAPLG00000021530.1"/>
</dbReference>
<keyword evidence="2" id="KW-1003">Cell membrane</keyword>
<dbReference type="SUPFAM" id="SSF57424">
    <property type="entry name" value="LDL receptor-like module"/>
    <property type="match status" value="1"/>
</dbReference>
<evidence type="ECO:0000256" key="3">
    <source>
        <dbReference type="ARBA" id="ARBA00022536"/>
    </source>
</evidence>
<evidence type="ECO:0008006" key="15">
    <source>
        <dbReference type="Google" id="ProtNLM"/>
    </source>
</evidence>
<dbReference type="AlphaFoldDB" id="A0A493TVH3"/>
<dbReference type="PROSITE" id="PS50068">
    <property type="entry name" value="LDLRA_2"/>
    <property type="match status" value="1"/>
</dbReference>
<organism evidence="13 14">
    <name type="scientific">Anas platyrhynchos platyrhynchos</name>
    <name type="common">Northern mallard</name>
    <dbReference type="NCBI Taxonomy" id="8840"/>
    <lineage>
        <taxon>Eukaryota</taxon>
        <taxon>Metazoa</taxon>
        <taxon>Chordata</taxon>
        <taxon>Craniata</taxon>
        <taxon>Vertebrata</taxon>
        <taxon>Euteleostomi</taxon>
        <taxon>Archelosauria</taxon>
        <taxon>Archosauria</taxon>
        <taxon>Dinosauria</taxon>
        <taxon>Saurischia</taxon>
        <taxon>Theropoda</taxon>
        <taxon>Coelurosauria</taxon>
        <taxon>Aves</taxon>
        <taxon>Neognathae</taxon>
        <taxon>Galloanserae</taxon>
        <taxon>Anseriformes</taxon>
        <taxon>Anatidae</taxon>
        <taxon>Anatinae</taxon>
        <taxon>Anas</taxon>
    </lineage>
</organism>
<dbReference type="PROSITE" id="PS01209">
    <property type="entry name" value="LDLRA_1"/>
    <property type="match status" value="1"/>
</dbReference>
<keyword evidence="5" id="KW-0812">Transmembrane</keyword>
<dbReference type="GO" id="GO:0043235">
    <property type="term" value="C:receptor complex"/>
    <property type="evidence" value="ECO:0007669"/>
    <property type="project" value="TreeGrafter"/>
</dbReference>
<reference evidence="13 14" key="1">
    <citation type="submission" date="2017-10" db="EMBL/GenBank/DDBJ databases">
        <title>A new Pekin duck reference genome.</title>
        <authorList>
            <person name="Hou Z.-C."/>
            <person name="Zhou Z.-K."/>
            <person name="Zhu F."/>
            <person name="Hou S.-S."/>
        </authorList>
    </citation>
    <scope>NUCLEOTIDE SEQUENCE [LARGE SCALE GENOMIC DNA]</scope>
</reference>
<dbReference type="STRING" id="8840.ENSAPLP00000029550"/>